<evidence type="ECO:0000256" key="5">
    <source>
        <dbReference type="ARBA" id="ARBA00023002"/>
    </source>
</evidence>
<evidence type="ECO:0000256" key="3">
    <source>
        <dbReference type="ARBA" id="ARBA00022630"/>
    </source>
</evidence>
<evidence type="ECO:0000313" key="9">
    <source>
        <dbReference type="Proteomes" id="UP000189935"/>
    </source>
</evidence>
<dbReference type="EMBL" id="LT670844">
    <property type="protein sequence ID" value="SHJ85043.1"/>
    <property type="molecule type" value="Genomic_DNA"/>
</dbReference>
<dbReference type="InterPro" id="IPR051473">
    <property type="entry name" value="P2Ox-like"/>
</dbReference>
<proteinExistence type="inferred from homology"/>
<dbReference type="SUPFAM" id="SSF51905">
    <property type="entry name" value="FAD/NAD(P)-binding domain"/>
    <property type="match status" value="1"/>
</dbReference>
<evidence type="ECO:0000259" key="6">
    <source>
        <dbReference type="Pfam" id="PF01266"/>
    </source>
</evidence>
<dbReference type="PANTHER" id="PTHR42784">
    <property type="entry name" value="PYRANOSE 2-OXIDASE"/>
    <property type="match status" value="1"/>
</dbReference>
<feature type="domain" description="FAD dependent oxidoreductase" evidence="6">
    <location>
        <begin position="15"/>
        <end position="227"/>
    </location>
</feature>
<protein>
    <submittedName>
        <fullName evidence="8">Choline dehydrogenase</fullName>
    </submittedName>
</protein>
<dbReference type="InterPro" id="IPR036188">
    <property type="entry name" value="FAD/NAD-bd_sf"/>
</dbReference>
<name>A0A1M6MP32_9BRAD</name>
<organism evidence="8 9">
    <name type="scientific">Bradyrhizobium lablabi</name>
    <dbReference type="NCBI Taxonomy" id="722472"/>
    <lineage>
        <taxon>Bacteria</taxon>
        <taxon>Pseudomonadati</taxon>
        <taxon>Pseudomonadota</taxon>
        <taxon>Alphaproteobacteria</taxon>
        <taxon>Hyphomicrobiales</taxon>
        <taxon>Nitrobacteraceae</taxon>
        <taxon>Bradyrhizobium</taxon>
    </lineage>
</organism>
<dbReference type="Pfam" id="PF01266">
    <property type="entry name" value="DAO"/>
    <property type="match status" value="1"/>
</dbReference>
<dbReference type="InterPro" id="IPR007867">
    <property type="entry name" value="GMC_OxRtase_C"/>
</dbReference>
<dbReference type="PANTHER" id="PTHR42784:SF1">
    <property type="entry name" value="PYRANOSE 2-OXIDASE"/>
    <property type="match status" value="1"/>
</dbReference>
<evidence type="ECO:0000256" key="1">
    <source>
        <dbReference type="ARBA" id="ARBA00001974"/>
    </source>
</evidence>
<dbReference type="Pfam" id="PF05199">
    <property type="entry name" value="GMC_oxred_C"/>
    <property type="match status" value="1"/>
</dbReference>
<evidence type="ECO:0000259" key="7">
    <source>
        <dbReference type="Pfam" id="PF05199"/>
    </source>
</evidence>
<dbReference type="RefSeq" id="WP_079537746.1">
    <property type="nucleotide sequence ID" value="NZ_LT670844.1"/>
</dbReference>
<evidence type="ECO:0000256" key="4">
    <source>
        <dbReference type="ARBA" id="ARBA00022827"/>
    </source>
</evidence>
<dbReference type="InterPro" id="IPR006076">
    <property type="entry name" value="FAD-dep_OxRdtase"/>
</dbReference>
<dbReference type="Proteomes" id="UP000189935">
    <property type="component" value="Chromosome I"/>
</dbReference>
<keyword evidence="5" id="KW-0560">Oxidoreductase</keyword>
<dbReference type="AlphaFoldDB" id="A0A1M6MP32"/>
<keyword evidence="4" id="KW-0274">FAD</keyword>
<reference evidence="8 9" key="1">
    <citation type="submission" date="2016-11" db="EMBL/GenBank/DDBJ databases">
        <authorList>
            <person name="Jaros S."/>
            <person name="Januszkiewicz K."/>
            <person name="Wedrychowicz H."/>
        </authorList>
    </citation>
    <scope>NUCLEOTIDE SEQUENCE [LARGE SCALE GENOMIC DNA]</scope>
    <source>
        <strain evidence="8 9">GAS499</strain>
    </source>
</reference>
<evidence type="ECO:0000313" key="8">
    <source>
        <dbReference type="EMBL" id="SHJ85043.1"/>
    </source>
</evidence>
<keyword evidence="3" id="KW-0285">Flavoprotein</keyword>
<dbReference type="OrthoDB" id="9798604at2"/>
<gene>
    <name evidence="8" type="ORF">SAMN05444159_1682</name>
</gene>
<accession>A0A1M6MP32</accession>
<comment type="cofactor">
    <cofactor evidence="1">
        <name>FAD</name>
        <dbReference type="ChEBI" id="CHEBI:57692"/>
    </cofactor>
</comment>
<evidence type="ECO:0000256" key="2">
    <source>
        <dbReference type="ARBA" id="ARBA00010790"/>
    </source>
</evidence>
<comment type="similarity">
    <text evidence="2">Belongs to the GMC oxidoreductase family.</text>
</comment>
<dbReference type="GO" id="GO:0016614">
    <property type="term" value="F:oxidoreductase activity, acting on CH-OH group of donors"/>
    <property type="evidence" value="ECO:0007669"/>
    <property type="project" value="InterPro"/>
</dbReference>
<dbReference type="Gene3D" id="3.50.50.60">
    <property type="entry name" value="FAD/NAD(P)-binding domain"/>
    <property type="match status" value="2"/>
</dbReference>
<feature type="domain" description="Glucose-methanol-choline oxidoreductase C-terminal" evidence="7">
    <location>
        <begin position="406"/>
        <end position="533"/>
    </location>
</feature>
<sequence length="544" mass="59717">MISTDLSGLNAERADVTVIGSGPAGITLALECARLGKSVLLLESGGNAASEEAQSLSLATICDRNTHDDMAIAVARRFGGTSNLWGARCQRLDPIDFAQRPGVVEAKWPITRDDILPFYDIACEYASCGKPVFASAIENLKLEDSVVDPCRLERFSNRPAFQTAHKESLSSSRALDVRLNATVVDFELDESGRIEKLVVATPDRKRTIIPVKTAIIACGGLESTRLLLAIQRKHPDMFGGLDGPLGRYYMGHVIGEIADIVFSTEEIDRAYDFFIDGNGSYARRRMILSDKVILDDRLLNCAFWPVVPPVSDSRHGSSILSLVYLAFAVGPIGRALVAEAIRIRHVPPGVATLPHIRNILLDIPHALAYLPGFFNRRYFAEMRLPGFFIRNPGRRYGLSYHQEQFPDPASRVQLNGEADMFGLPRLTIDLKFNRTNADALVRSHERLEEWLVQSRLGALRYRFPKEELADAVLAQASHGTHQIGTARMGLDRRTAVVDGDLRTFDSSNLYVVSSAVMPTSGQANPTLSVVALAARLAQHLASVG</sequence>